<feature type="compositionally biased region" description="Acidic residues" evidence="1">
    <location>
        <begin position="440"/>
        <end position="450"/>
    </location>
</feature>
<proteinExistence type="predicted"/>
<dbReference type="STRING" id="4795.A0A225V6B8"/>
<feature type="compositionally biased region" description="Acidic residues" evidence="1">
    <location>
        <begin position="389"/>
        <end position="400"/>
    </location>
</feature>
<feature type="compositionally biased region" description="Low complexity" evidence="1">
    <location>
        <begin position="451"/>
        <end position="460"/>
    </location>
</feature>
<keyword evidence="3" id="KW-1185">Reference proteome</keyword>
<feature type="region of interest" description="Disordered" evidence="1">
    <location>
        <begin position="136"/>
        <end position="493"/>
    </location>
</feature>
<feature type="compositionally biased region" description="Basic and acidic residues" evidence="1">
    <location>
        <begin position="136"/>
        <end position="148"/>
    </location>
</feature>
<feature type="compositionally biased region" description="Polar residues" evidence="1">
    <location>
        <begin position="149"/>
        <end position="163"/>
    </location>
</feature>
<evidence type="ECO:0000313" key="2">
    <source>
        <dbReference type="EMBL" id="OWZ00654.1"/>
    </source>
</evidence>
<protein>
    <submittedName>
        <fullName evidence="2">Uncharacterized protein</fullName>
    </submittedName>
</protein>
<feature type="compositionally biased region" description="Basic and acidic residues" evidence="1">
    <location>
        <begin position="483"/>
        <end position="493"/>
    </location>
</feature>
<evidence type="ECO:0000313" key="3">
    <source>
        <dbReference type="Proteomes" id="UP000198211"/>
    </source>
</evidence>
<feature type="compositionally biased region" description="Acidic residues" evidence="1">
    <location>
        <begin position="296"/>
        <end position="306"/>
    </location>
</feature>
<comment type="caution">
    <text evidence="2">The sequence shown here is derived from an EMBL/GenBank/DDBJ whole genome shotgun (WGS) entry which is preliminary data.</text>
</comment>
<feature type="compositionally biased region" description="Basic and acidic residues" evidence="1">
    <location>
        <begin position="185"/>
        <end position="226"/>
    </location>
</feature>
<dbReference type="AlphaFoldDB" id="A0A225V6B8"/>
<dbReference type="PANTHER" id="PTHR33324:SF2">
    <property type="entry name" value="MYB_SANT-LIKE DNA-BINDING DOMAIN-CONTAINING PROTEIN"/>
    <property type="match status" value="1"/>
</dbReference>
<feature type="compositionally biased region" description="Acidic residues" evidence="1">
    <location>
        <begin position="410"/>
        <end position="423"/>
    </location>
</feature>
<feature type="compositionally biased region" description="Acidic residues" evidence="1">
    <location>
        <begin position="356"/>
        <end position="368"/>
    </location>
</feature>
<feature type="compositionally biased region" description="Acidic residues" evidence="1">
    <location>
        <begin position="243"/>
        <end position="253"/>
    </location>
</feature>
<reference evidence="3" key="1">
    <citation type="submission" date="2017-03" db="EMBL/GenBank/DDBJ databases">
        <title>Phytopthora megakarya and P. palmivora, two closely related causual agents of cacao black pod achieved similar genome size and gene model numbers by different mechanisms.</title>
        <authorList>
            <person name="Ali S."/>
            <person name="Shao J."/>
            <person name="Larry D.J."/>
            <person name="Kronmiller B."/>
            <person name="Shen D."/>
            <person name="Strem M.D."/>
            <person name="Melnick R.L."/>
            <person name="Guiltinan M.J."/>
            <person name="Tyler B.M."/>
            <person name="Meinhardt L.W."/>
            <person name="Bailey B.A."/>
        </authorList>
    </citation>
    <scope>NUCLEOTIDE SEQUENCE [LARGE SCALE GENOMIC DNA]</scope>
    <source>
        <strain evidence="3">zdho120</strain>
    </source>
</reference>
<evidence type="ECO:0000256" key="1">
    <source>
        <dbReference type="SAM" id="MobiDB-lite"/>
    </source>
</evidence>
<name>A0A225V6B8_9STRA</name>
<dbReference type="PANTHER" id="PTHR33324">
    <property type="entry name" value="EXPRESSED PROTEIN"/>
    <property type="match status" value="1"/>
</dbReference>
<feature type="compositionally biased region" description="Basic and acidic residues" evidence="1">
    <location>
        <begin position="164"/>
        <end position="173"/>
    </location>
</feature>
<dbReference type="OrthoDB" id="129923at2759"/>
<dbReference type="Proteomes" id="UP000198211">
    <property type="component" value="Unassembled WGS sequence"/>
</dbReference>
<gene>
    <name evidence="2" type="ORF">PHMEG_00028110</name>
</gene>
<dbReference type="EMBL" id="NBNE01007445">
    <property type="protein sequence ID" value="OWZ00654.1"/>
    <property type="molecule type" value="Genomic_DNA"/>
</dbReference>
<feature type="compositionally biased region" description="Low complexity" evidence="1">
    <location>
        <begin position="374"/>
        <end position="388"/>
    </location>
</feature>
<feature type="compositionally biased region" description="Low complexity" evidence="1">
    <location>
        <begin position="233"/>
        <end position="242"/>
    </location>
</feature>
<organism evidence="2 3">
    <name type="scientific">Phytophthora megakarya</name>
    <dbReference type="NCBI Taxonomy" id="4795"/>
    <lineage>
        <taxon>Eukaryota</taxon>
        <taxon>Sar</taxon>
        <taxon>Stramenopiles</taxon>
        <taxon>Oomycota</taxon>
        <taxon>Peronosporomycetes</taxon>
        <taxon>Peronosporales</taxon>
        <taxon>Peronosporaceae</taxon>
        <taxon>Phytophthora</taxon>
    </lineage>
</organism>
<feature type="compositionally biased region" description="Acidic residues" evidence="1">
    <location>
        <begin position="317"/>
        <end position="331"/>
    </location>
</feature>
<accession>A0A225V6B8</accession>
<sequence>MAWLTDPSNVSQWRRDKNASCREICQVLATNGIHNREMGDVQLKLRFMHNQFANATAHLYQKKEMAAFQRGDADSEVVDEVLKMCPQYRELLPCFGANIATKEIQGTSKSAADGTANNAGGEWKKNLEKDIHAHVTEEKQVRGEKSEKSGSNGVASTKQTGSKAEQKMAKENDAEVENGQHLVARTKDTAKRNTDAEAETGKKDKNDEVGQHDASENDADEGKQSSDEEEAADTVVDQADAQDSTESEDESSEEEVKPPISRAGLRSPFKTKSRQIKSEESSSEEEDSSEEKGDSESESEVEEGGSGEERIPLAQLDEVDEATPEVEDEEQVEHTQVDEAANDEGTNDDGEREKDESDETEEEAEEEPEHNLKGAANSSGDSDNNSSESDGEDAENDEEVPPTQVKAPSDLEEESEDEVGNDGDESKPELAGDTQNQSDPDVEMAVEEPSEVGSESPPIEQATRKRSTSKDSSSPTTKRSRREHVSNEATRDLERKAFIERAKQERSQRDELFKLERAKLECELQAKQVQLAMERSLARKTLLDAGIDLKEVDRILPL</sequence>